<feature type="compositionally biased region" description="Acidic residues" evidence="2">
    <location>
        <begin position="469"/>
        <end position="478"/>
    </location>
</feature>
<feature type="region of interest" description="Disordered" evidence="2">
    <location>
        <begin position="40"/>
        <end position="108"/>
    </location>
</feature>
<feature type="region of interest" description="Disordered" evidence="2">
    <location>
        <begin position="1"/>
        <end position="28"/>
    </location>
</feature>
<reference evidence="4 5" key="1">
    <citation type="submission" date="2020-07" db="EMBL/GenBank/DDBJ databases">
        <title>Characterization and genome sequencing of isolate MD1, a novel member within the family Lachnospiraceae.</title>
        <authorList>
            <person name="Rettenmaier R."/>
            <person name="Di Bello L."/>
            <person name="Zinser C."/>
            <person name="Scheitz K."/>
            <person name="Liebl W."/>
            <person name="Zverlov V."/>
        </authorList>
    </citation>
    <scope>NUCLEOTIDE SEQUENCE [LARGE SCALE GENOMIC DNA]</scope>
    <source>
        <strain evidence="4 5">MD1</strain>
    </source>
</reference>
<organism evidence="4 5">
    <name type="scientific">Variimorphobacter saccharofermentans</name>
    <dbReference type="NCBI Taxonomy" id="2755051"/>
    <lineage>
        <taxon>Bacteria</taxon>
        <taxon>Bacillati</taxon>
        <taxon>Bacillota</taxon>
        <taxon>Clostridia</taxon>
        <taxon>Lachnospirales</taxon>
        <taxon>Lachnospiraceae</taxon>
        <taxon>Variimorphobacter</taxon>
    </lineage>
</organism>
<sequence length="493" mass="54055">MTTQSVMTQTARVFGISSGSADTKGKQTAASGFDQIIDNNIKNAQQANDNTQSAASNNSSANTKGEYNSDKSSSVSDVKKDQTANTKDSKPVQESNAQMNKEKVTDSSDIAAEDIAENEELQAEIAALLQSIREVVMDILHITSEELDQLLAQQAMSMADLLLPENLQQLVLIAYGENDFLAFITNESLADTMNLLLEAVNSVVEEFNIPLTREQMQDVMNQAGMLQTEMDDESVTSKEDKFDLSKEDDALKKVDTAKDTESTDVVRTVTISKEPAEEGSINENQTDNSQDSSLFNEISTETDTKREQSDDLTSSGQFQNFVEKLVQASQNVQVDASGNLVQVNDLWQIANQIIERIKVSIKPDQTSMQLQLNPENLGKVNLTVQSKNGVMTAQFVVQSELSKEAIESQLPMLRETLNQQGLKVEAIEVSVSTYAFDQATQNGSGNQADTSESNQTQKKITFDEAIQMSEEEESDLEPESIIGTLGSQIDYTA</sequence>
<feature type="compositionally biased region" description="Basic and acidic residues" evidence="2">
    <location>
        <begin position="77"/>
        <end position="91"/>
    </location>
</feature>
<dbReference type="AlphaFoldDB" id="A0A839K220"/>
<comment type="caution">
    <text evidence="4">The sequence shown here is derived from an EMBL/GenBank/DDBJ whole genome shotgun (WGS) entry which is preliminary data.</text>
</comment>
<keyword evidence="4" id="KW-0966">Cell projection</keyword>
<dbReference type="CDD" id="cd17470">
    <property type="entry name" value="T3SS_Flik_C"/>
    <property type="match status" value="1"/>
</dbReference>
<accession>A0A839K220</accession>
<evidence type="ECO:0000256" key="1">
    <source>
        <dbReference type="SAM" id="Coils"/>
    </source>
</evidence>
<keyword evidence="4" id="KW-0282">Flagellum</keyword>
<feature type="domain" description="Flagellar hook-length control protein-like C-terminal" evidence="3">
    <location>
        <begin position="355"/>
        <end position="432"/>
    </location>
</feature>
<evidence type="ECO:0000313" key="4">
    <source>
        <dbReference type="EMBL" id="MBB2182741.1"/>
    </source>
</evidence>
<feature type="coiled-coil region" evidence="1">
    <location>
        <begin position="111"/>
        <end position="138"/>
    </location>
</feature>
<evidence type="ECO:0000259" key="3">
    <source>
        <dbReference type="Pfam" id="PF02120"/>
    </source>
</evidence>
<name>A0A839K220_9FIRM</name>
<proteinExistence type="predicted"/>
<keyword evidence="4" id="KW-0969">Cilium</keyword>
<dbReference type="RefSeq" id="WP_228352440.1">
    <property type="nucleotide sequence ID" value="NZ_JACEGA010000001.1"/>
</dbReference>
<evidence type="ECO:0000313" key="5">
    <source>
        <dbReference type="Proteomes" id="UP000574276"/>
    </source>
</evidence>
<evidence type="ECO:0000256" key="2">
    <source>
        <dbReference type="SAM" id="MobiDB-lite"/>
    </source>
</evidence>
<dbReference type="InterPro" id="IPR038610">
    <property type="entry name" value="FliK-like_C_sf"/>
</dbReference>
<feature type="compositionally biased region" description="Low complexity" evidence="2">
    <location>
        <begin position="43"/>
        <end position="62"/>
    </location>
</feature>
<dbReference type="Proteomes" id="UP000574276">
    <property type="component" value="Unassembled WGS sequence"/>
</dbReference>
<protein>
    <submittedName>
        <fullName evidence="4">Flagellar hook-length control protein FliK</fullName>
    </submittedName>
</protein>
<feature type="region of interest" description="Disordered" evidence="2">
    <location>
        <begin position="269"/>
        <end position="294"/>
    </location>
</feature>
<feature type="region of interest" description="Disordered" evidence="2">
    <location>
        <begin position="469"/>
        <end position="493"/>
    </location>
</feature>
<dbReference type="EMBL" id="JACEGA010000001">
    <property type="protein sequence ID" value="MBB2182741.1"/>
    <property type="molecule type" value="Genomic_DNA"/>
</dbReference>
<feature type="compositionally biased region" description="Polar residues" evidence="2">
    <location>
        <begin position="281"/>
        <end position="294"/>
    </location>
</feature>
<gene>
    <name evidence="4" type="ORF">H0486_07610</name>
</gene>
<keyword evidence="1" id="KW-0175">Coiled coil</keyword>
<dbReference type="Pfam" id="PF02120">
    <property type="entry name" value="Flg_hook"/>
    <property type="match status" value="1"/>
</dbReference>
<dbReference type="InterPro" id="IPR021136">
    <property type="entry name" value="Flagellar_hook_control-like_C"/>
</dbReference>
<keyword evidence="5" id="KW-1185">Reference proteome</keyword>
<dbReference type="Gene3D" id="3.30.750.140">
    <property type="match status" value="1"/>
</dbReference>